<comment type="similarity">
    <text evidence="2">Belongs to the RLP family.</text>
</comment>
<dbReference type="eggNOG" id="KOG2957">
    <property type="taxonomic scope" value="Eukaryota"/>
</dbReference>
<keyword evidence="4" id="KW-0433">Leucine-rich repeat</keyword>
<evidence type="ECO:0000313" key="16">
    <source>
        <dbReference type="EnsemblPlants" id="AES77348"/>
    </source>
</evidence>
<keyword evidence="11" id="KW-0325">Glycoprotein</keyword>
<keyword evidence="10 15" id="KW-0675">Receptor</keyword>
<dbReference type="STRING" id="3880.G7KZT6"/>
<accession>G7KZT6</accession>
<evidence type="ECO:0000256" key="2">
    <source>
        <dbReference type="ARBA" id="ARBA00009592"/>
    </source>
</evidence>
<evidence type="ECO:0000256" key="3">
    <source>
        <dbReference type="ARBA" id="ARBA00022475"/>
    </source>
</evidence>
<dbReference type="SUPFAM" id="SSF52047">
    <property type="entry name" value="RNI-like"/>
    <property type="match status" value="1"/>
</dbReference>
<dbReference type="Proteomes" id="UP000002051">
    <property type="component" value="Unassembled WGS sequence"/>
</dbReference>
<dbReference type="Pfam" id="PF08263">
    <property type="entry name" value="LRRNT_2"/>
    <property type="match status" value="2"/>
</dbReference>
<name>G7KZT6_MEDTR</name>
<keyword evidence="8 12" id="KW-1133">Transmembrane helix</keyword>
<dbReference type="Pfam" id="PF00560">
    <property type="entry name" value="LRR_1"/>
    <property type="match status" value="6"/>
</dbReference>
<dbReference type="InterPro" id="IPR003591">
    <property type="entry name" value="Leu-rich_rpt_typical-subtyp"/>
</dbReference>
<dbReference type="EnsemblPlants" id="AES77348">
    <property type="protein sequence ID" value="AES77348"/>
    <property type="gene ID" value="MTR_7g009580"/>
</dbReference>
<evidence type="ECO:0000256" key="12">
    <source>
        <dbReference type="SAM" id="Phobius"/>
    </source>
</evidence>
<dbReference type="PANTHER" id="PTHR48061">
    <property type="entry name" value="LEUCINE-RICH REPEAT RECEPTOR PROTEIN KINASE EMS1-LIKE-RELATED"/>
    <property type="match status" value="1"/>
</dbReference>
<keyword evidence="3" id="KW-1003">Cell membrane</keyword>
<evidence type="ECO:0000256" key="4">
    <source>
        <dbReference type="ARBA" id="ARBA00022614"/>
    </source>
</evidence>
<reference evidence="15 17" key="1">
    <citation type="journal article" date="2011" name="Nature">
        <title>The Medicago genome provides insight into the evolution of rhizobial symbioses.</title>
        <authorList>
            <person name="Young N.D."/>
            <person name="Debelle F."/>
            <person name="Oldroyd G.E."/>
            <person name="Geurts R."/>
            <person name="Cannon S.B."/>
            <person name="Udvardi M.K."/>
            <person name="Benedito V.A."/>
            <person name="Mayer K.F."/>
            <person name="Gouzy J."/>
            <person name="Schoof H."/>
            <person name="Van de Peer Y."/>
            <person name="Proost S."/>
            <person name="Cook D.R."/>
            <person name="Meyers B.C."/>
            <person name="Spannagl M."/>
            <person name="Cheung F."/>
            <person name="De Mita S."/>
            <person name="Krishnakumar V."/>
            <person name="Gundlach H."/>
            <person name="Zhou S."/>
            <person name="Mudge J."/>
            <person name="Bharti A.K."/>
            <person name="Murray J.D."/>
            <person name="Naoumkina M.A."/>
            <person name="Rosen B."/>
            <person name="Silverstein K.A."/>
            <person name="Tang H."/>
            <person name="Rombauts S."/>
            <person name="Zhao P.X."/>
            <person name="Zhou P."/>
            <person name="Barbe V."/>
            <person name="Bardou P."/>
            <person name="Bechner M."/>
            <person name="Bellec A."/>
            <person name="Berger A."/>
            <person name="Berges H."/>
            <person name="Bidwell S."/>
            <person name="Bisseling T."/>
            <person name="Choisne N."/>
            <person name="Couloux A."/>
            <person name="Denny R."/>
            <person name="Deshpande S."/>
            <person name="Dai X."/>
            <person name="Doyle J.J."/>
            <person name="Dudez A.M."/>
            <person name="Farmer A.D."/>
            <person name="Fouteau S."/>
            <person name="Franken C."/>
            <person name="Gibelin C."/>
            <person name="Gish J."/>
            <person name="Goldstein S."/>
            <person name="Gonzalez A.J."/>
            <person name="Green P.J."/>
            <person name="Hallab A."/>
            <person name="Hartog M."/>
            <person name="Hua A."/>
            <person name="Humphray S.J."/>
            <person name="Jeong D.H."/>
            <person name="Jing Y."/>
            <person name="Jocker A."/>
            <person name="Kenton S.M."/>
            <person name="Kim D.J."/>
            <person name="Klee K."/>
            <person name="Lai H."/>
            <person name="Lang C."/>
            <person name="Lin S."/>
            <person name="Macmil S.L."/>
            <person name="Magdelenat G."/>
            <person name="Matthews L."/>
            <person name="McCorrison J."/>
            <person name="Monaghan E.L."/>
            <person name="Mun J.H."/>
            <person name="Najar F.Z."/>
            <person name="Nicholson C."/>
            <person name="Noirot C."/>
            <person name="O'Bleness M."/>
            <person name="Paule C.R."/>
            <person name="Poulain J."/>
            <person name="Prion F."/>
            <person name="Qin B."/>
            <person name="Qu C."/>
            <person name="Retzel E.F."/>
            <person name="Riddle C."/>
            <person name="Sallet E."/>
            <person name="Samain S."/>
            <person name="Samson N."/>
            <person name="Sanders I."/>
            <person name="Saurat O."/>
            <person name="Scarpelli C."/>
            <person name="Schiex T."/>
            <person name="Segurens B."/>
            <person name="Severin A.J."/>
            <person name="Sherrier D.J."/>
            <person name="Shi R."/>
            <person name="Sims S."/>
            <person name="Singer S.R."/>
            <person name="Sinharoy S."/>
            <person name="Sterck L."/>
            <person name="Viollet A."/>
            <person name="Wang B.B."/>
            <person name="Wang K."/>
            <person name="Wang M."/>
            <person name="Wang X."/>
            <person name="Warfsmann J."/>
            <person name="Weissenbach J."/>
            <person name="White D.D."/>
            <person name="White J.D."/>
            <person name="Wiley G.B."/>
            <person name="Wincker P."/>
            <person name="Xing Y."/>
            <person name="Yang L."/>
            <person name="Yao Z."/>
            <person name="Ying F."/>
            <person name="Zhai J."/>
            <person name="Zhou L."/>
            <person name="Zuber A."/>
            <person name="Denarie J."/>
            <person name="Dixon R.A."/>
            <person name="May G.D."/>
            <person name="Schwartz D.C."/>
            <person name="Rogers J."/>
            <person name="Quetier F."/>
            <person name="Town C.D."/>
            <person name="Roe B.A."/>
        </authorList>
    </citation>
    <scope>NUCLEOTIDE SEQUENCE [LARGE SCALE GENOMIC DNA]</scope>
    <source>
        <strain evidence="15">A17</strain>
        <strain evidence="16 17">cv. Jemalong A17</strain>
    </source>
</reference>
<reference evidence="15 17" key="2">
    <citation type="journal article" date="2014" name="BMC Genomics">
        <title>An improved genome release (version Mt4.0) for the model legume Medicago truncatula.</title>
        <authorList>
            <person name="Tang H."/>
            <person name="Krishnakumar V."/>
            <person name="Bidwell S."/>
            <person name="Rosen B."/>
            <person name="Chan A."/>
            <person name="Zhou S."/>
            <person name="Gentzbittel L."/>
            <person name="Childs K.L."/>
            <person name="Yandell M."/>
            <person name="Gundlach H."/>
            <person name="Mayer K.F."/>
            <person name="Schwartz D.C."/>
            <person name="Town C.D."/>
        </authorList>
    </citation>
    <scope>GENOME REANNOTATION</scope>
    <source>
        <strain evidence="16 17">cv. Jemalong A17</strain>
    </source>
</reference>
<evidence type="ECO:0000256" key="8">
    <source>
        <dbReference type="ARBA" id="ARBA00022989"/>
    </source>
</evidence>
<organism evidence="15 17">
    <name type="scientific">Medicago truncatula</name>
    <name type="common">Barrel medic</name>
    <name type="synonym">Medicago tribuloides</name>
    <dbReference type="NCBI Taxonomy" id="3880"/>
    <lineage>
        <taxon>Eukaryota</taxon>
        <taxon>Viridiplantae</taxon>
        <taxon>Streptophyta</taxon>
        <taxon>Embryophyta</taxon>
        <taxon>Tracheophyta</taxon>
        <taxon>Spermatophyta</taxon>
        <taxon>Magnoliopsida</taxon>
        <taxon>eudicotyledons</taxon>
        <taxon>Gunneridae</taxon>
        <taxon>Pentapetalae</taxon>
        <taxon>rosids</taxon>
        <taxon>fabids</taxon>
        <taxon>Fabales</taxon>
        <taxon>Fabaceae</taxon>
        <taxon>Papilionoideae</taxon>
        <taxon>50 kb inversion clade</taxon>
        <taxon>NPAAA clade</taxon>
        <taxon>Hologalegina</taxon>
        <taxon>IRL clade</taxon>
        <taxon>Trifolieae</taxon>
        <taxon>Medicago</taxon>
    </lineage>
</organism>
<proteinExistence type="inferred from homology"/>
<dbReference type="SMART" id="SM00365">
    <property type="entry name" value="LRR_SD22"/>
    <property type="match status" value="9"/>
</dbReference>
<dbReference type="HOGENOM" id="CLU_000288_18_3_1"/>
<evidence type="ECO:0000259" key="14">
    <source>
        <dbReference type="Pfam" id="PF23598"/>
    </source>
</evidence>
<dbReference type="eggNOG" id="KOG0619">
    <property type="taxonomic scope" value="Eukaryota"/>
</dbReference>
<dbReference type="PANTHER" id="PTHR48061:SF29">
    <property type="entry name" value="RECEPTOR-LIKE KINASE FAMILY PROTEIN, PUTATIVE-RELATED"/>
    <property type="match status" value="1"/>
</dbReference>
<feature type="domain" description="Disease resistance R13L4/SHOC-2-like LRR" evidence="14">
    <location>
        <begin position="242"/>
        <end position="444"/>
    </location>
</feature>
<dbReference type="ExpressionAtlas" id="G7KZT6">
    <property type="expression patterns" value="differential"/>
</dbReference>
<keyword evidence="15" id="KW-0808">Transferase</keyword>
<dbReference type="InterPro" id="IPR001611">
    <property type="entry name" value="Leu-rich_rpt"/>
</dbReference>
<dbReference type="InterPro" id="IPR013210">
    <property type="entry name" value="LRR_N_plant-typ"/>
</dbReference>
<keyword evidence="17" id="KW-1185">Reference proteome</keyword>
<reference evidence="16" key="3">
    <citation type="submission" date="2015-04" db="UniProtKB">
        <authorList>
            <consortium name="EnsemblPlants"/>
        </authorList>
    </citation>
    <scope>IDENTIFICATION</scope>
    <source>
        <strain evidence="16">cv. Jemalong A17</strain>
    </source>
</reference>
<dbReference type="PaxDb" id="3880-AES77348"/>
<dbReference type="FunFam" id="3.80.10.10:FF:000213">
    <property type="entry name" value="Tyrosine-sulfated glycopeptide receptor 1"/>
    <property type="match status" value="1"/>
</dbReference>
<comment type="subcellular location">
    <subcellularLocation>
        <location evidence="1">Cell membrane</location>
        <topology evidence="1">Single-pass type I membrane protein</topology>
    </subcellularLocation>
</comment>
<dbReference type="SUPFAM" id="SSF52058">
    <property type="entry name" value="L domain-like"/>
    <property type="match status" value="4"/>
</dbReference>
<evidence type="ECO:0000256" key="6">
    <source>
        <dbReference type="ARBA" id="ARBA00022729"/>
    </source>
</evidence>
<dbReference type="Pfam" id="PF23598">
    <property type="entry name" value="LRR_14"/>
    <property type="match status" value="2"/>
</dbReference>
<feature type="domain" description="Leucine-rich repeat-containing N-terminal plant-type" evidence="13">
    <location>
        <begin position="901"/>
        <end position="947"/>
    </location>
</feature>
<sequence length="1576" mass="175131">MVFVWSQVLFVKFLFLYSLFSFTFTTSLPQIQPKCHQYESHALLQFKEGFVINKIASDKLLGYPKTASWNSSTDCCSWDGIKCHEHTGHVIHIDLSSSQLYGRMDANSSLFRLVHLRVLDLSDNDFNYSQIPSKIGKLSQLKFLNLSRSLFSGEIPPQVSQLSKLLSLDLVGFMATDNLLQLKLSSLKSIIQNSTKLETLFLSYVTISSTLPDTLANLTSLKKLTLHNSELYGEFPVGVFHLPNLEYLDLRYNPNLNGSLPEFQSSSLTKLLLDKTGFYGTLPISIGRLGSLISLSIPDCHFFGYIPSSLANLTQLTGINLNNNKFKGDPSASLANLTKLTILSVALNEFTIETISWVGRLSSLIGLDISSVKIGSDIPLSFANLTQLQFLSAKNSNIKGEIPSWIMNLTNLVVLNLGFNSLHGKLELDTFLKLKKLLFLNLAFNKLSLYSGKSSSHRTDSQIQILQLDSCNLVEIPTFIRDMVDLEFLMLPNNNITSIPNWLWKKESLQGFVVNHNSLTGEINPSICNLKSLTELDLSFNNLSGNVPSCLGNFSKSLESLDLKGNKLSGLIPQTYMIGNSLQKIDLSNNNIHGRLPMALINNRRLEFFDISYNNINDSFPFWMGELPELKVLSLSNNKFHGDIRCSSNMTCTFPKLHIIDLSHNEFSGSFPLEMIQRWKTMKTTNISQLEYRSYWKSNNAGLYYTMEDKFYSFTMSNKGLAMVYNHLQNFYRLIAIDISSNKISGEIPQVIGELKGLVLLNLSNNHLIGSIPSSLGKLSNLEALDLSRNSLSGKIPQQLAEITFLAFLNVSFNNLTGPIPQNNQFSTFKSDSFEGNQGLCGDQLLKKCKDHARPSTSNNDNDSGSFFEIDWKIVLIGYGGGLVAGVALGNSYFLQPKCHQYESHALLQFKEGFVINNLASDDLLGYPKTSSWNSSTDCCSWDGIKCHKHTDHVIHINLSSSQLYGTMDANSSLFRLVHLRVLDLSDNNFNYSKIPTKIGELSQLKFLNLSLNLFSGEIPRQVSQLSKLLSLDLGFRAIVRPKGSTSNLLQLKLSSLRSIIQNSTKIEILFLIGVFHLPNLELLDLRYNPNLNGRLPEFESSSLTELALGGTGFSGTLPVSIGKVSSLIVLGIPDCRFFGFIPSSLGNLTQLEQISLKNNKFRGDPSASLANLTKLSLLNVGFNEFTIETFSWLAECNLVEIPTFIRDLAEMEFLTLSNNNITSLPEWLWKKARLKSLDVSHSSLTGEISPSICNLKSLVMLDFTFNNLGGNIPSCLGNFSQPLESLDLKDLPELKVLSLGNNEFHGDVRCSGNMTCTFSKLHIIDLSHNQFSGSFPTEMIQSWKAMNTFNASQLQYESYSTSNNEGQYFTSTEKFYSLTMSNKGVAMVYNNLQKIYNLIAIDISSNKISGEIPQGIGELKGLVLLNFSNNLLIGSIQSSLGKLSNLEALDLSVNSLSGKIPQQLAQITFLQFLNLSFNNLTGPIPQNNQFSTFKGDSFEGNQGLCGDQLLKKCIDHGGPSTSDDDDDDEDSGSLFEFDWKIVLIGYGGGLVAGMAVGSTFFLQVLSWLKKKDLMS</sequence>
<feature type="transmembrane region" description="Helical" evidence="12">
    <location>
        <begin position="1544"/>
        <end position="1569"/>
    </location>
</feature>
<dbReference type="PRINTS" id="PR00019">
    <property type="entry name" value="LEURICHRPT"/>
</dbReference>
<dbReference type="SMART" id="SM00369">
    <property type="entry name" value="LRR_TYP"/>
    <property type="match status" value="14"/>
</dbReference>
<dbReference type="Gene3D" id="3.80.10.10">
    <property type="entry name" value="Ribonuclease Inhibitor"/>
    <property type="match status" value="7"/>
</dbReference>
<dbReference type="InterPro" id="IPR032675">
    <property type="entry name" value="LRR_dom_sf"/>
</dbReference>
<dbReference type="InterPro" id="IPR055414">
    <property type="entry name" value="LRR_R13L4/SHOC2-like"/>
</dbReference>
<gene>
    <name evidence="15" type="ordered locus">MTR_7g009580</name>
</gene>
<protein>
    <submittedName>
        <fullName evidence="15">LRR receptor-like kinase family protein</fullName>
    </submittedName>
</protein>
<evidence type="ECO:0000256" key="10">
    <source>
        <dbReference type="ARBA" id="ARBA00023170"/>
    </source>
</evidence>
<dbReference type="GO" id="GO:0016301">
    <property type="term" value="F:kinase activity"/>
    <property type="evidence" value="ECO:0007669"/>
    <property type="project" value="UniProtKB-KW"/>
</dbReference>
<keyword evidence="7" id="KW-0677">Repeat</keyword>
<evidence type="ECO:0000256" key="7">
    <source>
        <dbReference type="ARBA" id="ARBA00022737"/>
    </source>
</evidence>
<keyword evidence="6" id="KW-0732">Signal</keyword>
<dbReference type="InterPro" id="IPR046956">
    <property type="entry name" value="RLP23-like"/>
</dbReference>
<dbReference type="PROSITE" id="PS51450">
    <property type="entry name" value="LRR"/>
    <property type="match status" value="1"/>
</dbReference>
<evidence type="ECO:0000313" key="17">
    <source>
        <dbReference type="Proteomes" id="UP000002051"/>
    </source>
</evidence>
<keyword evidence="5 12" id="KW-0812">Transmembrane</keyword>
<keyword evidence="15" id="KW-0418">Kinase</keyword>
<accession>A0A0C3W150</accession>
<evidence type="ECO:0000256" key="11">
    <source>
        <dbReference type="ARBA" id="ARBA00023180"/>
    </source>
</evidence>
<dbReference type="GO" id="GO:0005886">
    <property type="term" value="C:plasma membrane"/>
    <property type="evidence" value="ECO:0007669"/>
    <property type="project" value="UniProtKB-SubCell"/>
</dbReference>
<evidence type="ECO:0000313" key="15">
    <source>
        <dbReference type="EMBL" id="AES77348.2"/>
    </source>
</evidence>
<evidence type="ECO:0000256" key="1">
    <source>
        <dbReference type="ARBA" id="ARBA00004251"/>
    </source>
</evidence>
<evidence type="ECO:0000259" key="13">
    <source>
        <dbReference type="Pfam" id="PF08263"/>
    </source>
</evidence>
<feature type="domain" description="Leucine-rich repeat-containing N-terminal plant-type" evidence="13">
    <location>
        <begin position="37"/>
        <end position="83"/>
    </location>
</feature>
<dbReference type="Pfam" id="PF13855">
    <property type="entry name" value="LRR_8"/>
    <property type="match status" value="1"/>
</dbReference>
<evidence type="ECO:0000256" key="5">
    <source>
        <dbReference type="ARBA" id="ARBA00022692"/>
    </source>
</evidence>
<dbReference type="FunFam" id="3.80.10.10:FF:000095">
    <property type="entry name" value="LRR receptor-like serine/threonine-protein kinase GSO1"/>
    <property type="match status" value="3"/>
</dbReference>
<evidence type="ECO:0000256" key="9">
    <source>
        <dbReference type="ARBA" id="ARBA00023136"/>
    </source>
</evidence>
<dbReference type="EMBL" id="CM001223">
    <property type="protein sequence ID" value="AES77348.2"/>
    <property type="molecule type" value="Genomic_DNA"/>
</dbReference>
<keyword evidence="9 12" id="KW-0472">Membrane</keyword>
<feature type="domain" description="Disease resistance R13L4/SHOC-2-like LRR" evidence="14">
    <location>
        <begin position="109"/>
        <end position="228"/>
    </location>
</feature>